<proteinExistence type="predicted"/>
<dbReference type="PANTHER" id="PTHR43630">
    <property type="entry name" value="POLY-BETA-1,6-N-ACETYL-D-GLUCOSAMINE SYNTHASE"/>
    <property type="match status" value="1"/>
</dbReference>
<evidence type="ECO:0000259" key="2">
    <source>
        <dbReference type="Pfam" id="PF00535"/>
    </source>
</evidence>
<sequence>MNSVSLLSLCVIAKDEEEDLPRLLSSVRGVVDEIILVDTGSTDRTVEIARGFGAKVCFFPWTGDFSEARNFSLDQATGDWIIFLDADEELAEGEGEKLRQILNAGTADAYSVIVVNFVGEREGVDAVLNPSVRIFRNRPEYRFRGSIHEQIGPVIQEHGGKIEYTNIKINHYGYLSNSVRGKRKVARNLALLEKAVRENPEDSFNRFNLGVEYLRRRDFLKALREFQTAFKYLPDLAVSHASILVRNIALCLEVLGRYEEALKVLADAKEVYPDYTDLWFLEGCVHLDRGDLARARASFKECLARGESAVHFITQRGVGSYLAWHLLGQVEEREGNRDQAISAYRRAWSCQRKFYPALDRLVRLTLTRGPGEASRTLLNEVDPKDEEACLVVARALADADCHVEAVEFLKGALAHNPSSSRLALAMAWALLRLKRYTEAAEVLSGFQHPEVRLRRSFILALQGKVREARKLIESLPESYALCCRIYSSFIACLAGKAEAPLPLPDEEEEVLRTVLELLSTLLELEAFDEFEKTLPLLDFLPEPRRRMELGKLLYRHGFAELAAEEIIAAVQGGARDAEGFVVLGKVAADKGFHEEAVVFYQQALEGGKGDFSWYTALIKELTFLGRYEEAAEVAREGLKAFPRNELLQSLLSLLQKMESFAEVKEGARGEDRRLS</sequence>
<dbReference type="EMBL" id="QSLN01000001">
    <property type="protein sequence ID" value="RDV84786.1"/>
    <property type="molecule type" value="Genomic_DNA"/>
</dbReference>
<dbReference type="Gene3D" id="3.90.550.10">
    <property type="entry name" value="Spore Coat Polysaccharide Biosynthesis Protein SpsA, Chain A"/>
    <property type="match status" value="1"/>
</dbReference>
<feature type="repeat" description="TPR" evidence="1">
    <location>
        <begin position="203"/>
        <end position="236"/>
    </location>
</feature>
<dbReference type="GO" id="GO:0016740">
    <property type="term" value="F:transferase activity"/>
    <property type="evidence" value="ECO:0007669"/>
    <property type="project" value="UniProtKB-KW"/>
</dbReference>
<dbReference type="Gene3D" id="1.25.40.10">
    <property type="entry name" value="Tetratricopeptide repeat domain"/>
    <property type="match status" value="3"/>
</dbReference>
<dbReference type="CDD" id="cd02511">
    <property type="entry name" value="Beta4Glucosyltransferase"/>
    <property type="match status" value="1"/>
</dbReference>
<dbReference type="Pfam" id="PF14559">
    <property type="entry name" value="TPR_19"/>
    <property type="match status" value="1"/>
</dbReference>
<keyword evidence="3" id="KW-0808">Transferase</keyword>
<dbReference type="PROSITE" id="PS50005">
    <property type="entry name" value="TPR"/>
    <property type="match status" value="1"/>
</dbReference>
<dbReference type="AlphaFoldDB" id="A0A3D8P635"/>
<dbReference type="OrthoDB" id="9815923at2"/>
<comment type="caution">
    <text evidence="3">The sequence shown here is derived from an EMBL/GenBank/DDBJ whole genome shotgun (WGS) entry which is preliminary data.</text>
</comment>
<dbReference type="InterPro" id="IPR019734">
    <property type="entry name" value="TPR_rpt"/>
</dbReference>
<dbReference type="PANTHER" id="PTHR43630:SF2">
    <property type="entry name" value="GLYCOSYLTRANSFERASE"/>
    <property type="match status" value="1"/>
</dbReference>
<evidence type="ECO:0000313" key="4">
    <source>
        <dbReference type="Proteomes" id="UP000256329"/>
    </source>
</evidence>
<name>A0A3D8P635_9THEO</name>
<keyword evidence="1" id="KW-0802">TPR repeat</keyword>
<keyword evidence="4" id="KW-1185">Reference proteome</keyword>
<organism evidence="3 4">
    <name type="scientific">Ammonifex thiophilus</name>
    <dbReference type="NCBI Taxonomy" id="444093"/>
    <lineage>
        <taxon>Bacteria</taxon>
        <taxon>Bacillati</taxon>
        <taxon>Bacillota</taxon>
        <taxon>Clostridia</taxon>
        <taxon>Thermoanaerobacterales</taxon>
        <taxon>Thermoanaerobacteraceae</taxon>
        <taxon>Ammonifex</taxon>
    </lineage>
</organism>
<dbReference type="Pfam" id="PF13432">
    <property type="entry name" value="TPR_16"/>
    <property type="match status" value="3"/>
</dbReference>
<dbReference type="SUPFAM" id="SSF53448">
    <property type="entry name" value="Nucleotide-diphospho-sugar transferases"/>
    <property type="match status" value="1"/>
</dbReference>
<evidence type="ECO:0000313" key="3">
    <source>
        <dbReference type="EMBL" id="RDV84786.1"/>
    </source>
</evidence>
<dbReference type="InterPro" id="IPR001173">
    <property type="entry name" value="Glyco_trans_2-like"/>
</dbReference>
<gene>
    <name evidence="3" type="ORF">DXX99_01715</name>
</gene>
<feature type="domain" description="Glycosyltransferase 2-like" evidence="2">
    <location>
        <begin position="8"/>
        <end position="123"/>
    </location>
</feature>
<dbReference type="InterPro" id="IPR029044">
    <property type="entry name" value="Nucleotide-diphossugar_trans"/>
</dbReference>
<protein>
    <submittedName>
        <fullName evidence="3">Glycosyltransferase</fullName>
    </submittedName>
</protein>
<dbReference type="InterPro" id="IPR011990">
    <property type="entry name" value="TPR-like_helical_dom_sf"/>
</dbReference>
<evidence type="ECO:0000256" key="1">
    <source>
        <dbReference type="PROSITE-ProRule" id="PRU00339"/>
    </source>
</evidence>
<reference evidence="3 4" key="1">
    <citation type="submission" date="2018-08" db="EMBL/GenBank/DDBJ databases">
        <title>Form III RuBisCO-mediated autotrophy in Thermodesulfobium bacteria.</title>
        <authorList>
            <person name="Toshchakov S.V."/>
            <person name="Kublanov I.V."/>
            <person name="Frolov E."/>
            <person name="Bonch-Osmolovskaya E.A."/>
            <person name="Tourova T.P."/>
            <person name="Chernych N.A."/>
            <person name="Lebedinsky A.V."/>
        </authorList>
    </citation>
    <scope>NUCLEOTIDE SEQUENCE [LARGE SCALE GENOMIC DNA]</scope>
    <source>
        <strain evidence="3 4">SR</strain>
    </source>
</reference>
<accession>A0A3D8P635</accession>
<dbReference type="SMART" id="SM00028">
    <property type="entry name" value="TPR"/>
    <property type="match status" value="7"/>
</dbReference>
<dbReference type="Pfam" id="PF00535">
    <property type="entry name" value="Glycos_transf_2"/>
    <property type="match status" value="1"/>
</dbReference>
<dbReference type="SUPFAM" id="SSF48452">
    <property type="entry name" value="TPR-like"/>
    <property type="match status" value="3"/>
</dbReference>
<dbReference type="Proteomes" id="UP000256329">
    <property type="component" value="Unassembled WGS sequence"/>
</dbReference>